<protein>
    <recommendedName>
        <fullName evidence="4">DUF4012 domain-containing protein</fullName>
    </recommendedName>
</protein>
<gene>
    <name evidence="2" type="ORF">COX77_03690</name>
</gene>
<feature type="transmembrane region" description="Helical" evidence="1">
    <location>
        <begin position="9"/>
        <end position="30"/>
    </location>
</feature>
<proteinExistence type="predicted"/>
<accession>A0A2M7VDY8</accession>
<keyword evidence="1" id="KW-1133">Transmembrane helix</keyword>
<keyword evidence="1" id="KW-0812">Transmembrane</keyword>
<evidence type="ECO:0008006" key="4">
    <source>
        <dbReference type="Google" id="ProtNLM"/>
    </source>
</evidence>
<dbReference type="AlphaFoldDB" id="A0A2M7VDY8"/>
<dbReference type="Pfam" id="PF13196">
    <property type="entry name" value="DUF4012"/>
    <property type="match status" value="1"/>
</dbReference>
<reference evidence="3" key="1">
    <citation type="submission" date="2017-09" db="EMBL/GenBank/DDBJ databases">
        <title>Depth-based differentiation of microbial function through sediment-hosted aquifers and enrichment of novel symbionts in the deep terrestrial subsurface.</title>
        <authorList>
            <person name="Probst A.J."/>
            <person name="Ladd B."/>
            <person name="Jarett J.K."/>
            <person name="Geller-Mcgrath D.E."/>
            <person name="Sieber C.M.K."/>
            <person name="Emerson J.B."/>
            <person name="Anantharaman K."/>
            <person name="Thomas B.C."/>
            <person name="Malmstrom R."/>
            <person name="Stieglmeier M."/>
            <person name="Klingl A."/>
            <person name="Woyke T."/>
            <person name="Ryan C.M."/>
            <person name="Banfield J.F."/>
        </authorList>
    </citation>
    <scope>NUCLEOTIDE SEQUENCE [LARGE SCALE GENOMIC DNA]</scope>
</reference>
<dbReference type="EMBL" id="PFPO01000072">
    <property type="protein sequence ID" value="PIZ98695.1"/>
    <property type="molecule type" value="Genomic_DNA"/>
</dbReference>
<dbReference type="InterPro" id="IPR025101">
    <property type="entry name" value="DUF4012"/>
</dbReference>
<comment type="caution">
    <text evidence="2">The sequence shown here is derived from an EMBL/GenBank/DDBJ whole genome shotgun (WGS) entry which is preliminary data.</text>
</comment>
<dbReference type="Proteomes" id="UP000230405">
    <property type="component" value="Unassembled WGS sequence"/>
</dbReference>
<organism evidence="2 3">
    <name type="scientific">Candidatus Komeilibacteria bacterium CG_4_10_14_0_2_um_filter_37_10</name>
    <dbReference type="NCBI Taxonomy" id="1974470"/>
    <lineage>
        <taxon>Bacteria</taxon>
        <taxon>Candidatus Komeiliibacteriota</taxon>
    </lineage>
</organism>
<evidence type="ECO:0000313" key="3">
    <source>
        <dbReference type="Proteomes" id="UP000230405"/>
    </source>
</evidence>
<evidence type="ECO:0000256" key="1">
    <source>
        <dbReference type="SAM" id="Phobius"/>
    </source>
</evidence>
<name>A0A2M7VDY8_9BACT</name>
<evidence type="ECO:0000313" key="2">
    <source>
        <dbReference type="EMBL" id="PIZ98695.1"/>
    </source>
</evidence>
<sequence>MFRKKSKKIYYWLIAFILLIIVLFYSAWVINSLLWSLAEVAEQSSQFFNSYQQLTITQKQERVEIINHNLQAMRGQAKSLFYLAYLPGLRQVYFAVDDSLMRVERITGNIQLLFTEYADFIDQQDTTNLLSAYLAKHGQESFIGSLNKAATIMAEIEDDFSGTRQNIISLQNHLLLINYRQQLTGLAEGLENMVKVTAGSKEVLLLAPVFLSNEQEKTFLLLFQNNNEMRPTGGFWGSYGILTLTNGKITKLFTDDIYHLDSQVIGKLEIEPPAPIKKYLNVKYWYLRDANWSPDFPTSAQSALRFYRLEGGTEKIDGVIAITPNVISGLLSVAGSLIVEGVNYGADNFLSTLQFEVDKNYSTRGSNQWDRKDIIGQLAGRLVERMWQLDLKQLALAASSLHENLQNKDIIFYFPTDQYQQLALRNNWSGELRSSSADYLMVVDSNMAAYKSNQYVNRSIDYEVQKKVIGNDQFYYLATVKIKYQHQGSFSWDSTRYRTYTRIYVPQGAILNYWSGAMENDRSTKPGAIDVGQEFGKTYFGAFISIEPGQSGELVFSYRLPAYYSPYHLLYQKQPGSKDNLRIRINQENWQDYSVNTDLVIK</sequence>
<keyword evidence="1" id="KW-0472">Membrane</keyword>